<dbReference type="EMBL" id="MFLN01000007">
    <property type="protein sequence ID" value="OGG67466.1"/>
    <property type="molecule type" value="Genomic_DNA"/>
</dbReference>
<evidence type="ECO:0000259" key="4">
    <source>
        <dbReference type="Pfam" id="PF08545"/>
    </source>
</evidence>
<evidence type="ECO:0000313" key="6">
    <source>
        <dbReference type="Proteomes" id="UP000178572"/>
    </source>
</evidence>
<dbReference type="NCBIfam" id="NF003274">
    <property type="entry name" value="PRK04262.1"/>
    <property type="match status" value="1"/>
</dbReference>
<dbReference type="GO" id="GO:0004315">
    <property type="term" value="F:3-oxoacyl-[acyl-carrier-protein] synthase activity"/>
    <property type="evidence" value="ECO:0007669"/>
    <property type="project" value="InterPro"/>
</dbReference>
<keyword evidence="1" id="KW-0808">Transferase</keyword>
<accession>A0A1F6E1F0</accession>
<dbReference type="PANTHER" id="PTHR34069">
    <property type="entry name" value="3-OXOACYL-[ACYL-CARRIER-PROTEIN] SYNTHASE 3"/>
    <property type="match status" value="1"/>
</dbReference>
<dbReference type="PANTHER" id="PTHR34069:SF2">
    <property type="entry name" value="BETA-KETOACYL-[ACYL-CARRIER-PROTEIN] SYNTHASE III"/>
    <property type="match status" value="1"/>
</dbReference>
<feature type="domain" description="Beta-ketoacyl-[acyl-carrier-protein] synthase III N-terminal" evidence="4">
    <location>
        <begin position="109"/>
        <end position="172"/>
    </location>
</feature>
<feature type="domain" description="Beta-ketoacyl-[acyl-carrier-protein] synthase III C-terminal" evidence="3">
    <location>
        <begin position="224"/>
        <end position="311"/>
    </location>
</feature>
<sequence>MDHSAIIGFGVYVPKYRVKTSDIARHWGQDPAALLLSLGVKEKSVPGRGEDTFTFAFEAAAQALACSGIPSLRVSAIFVGSESHPYAVKPTSGMLVSALNLDPFSHAADLEFACKAGTAGLQIVDGFVRSGQIEFGLAIGADAAQSKPGDALEYTAGAGAAALLLGPAEHKNALCRVESTLSFTTDTPDFWRAAGEPYPRHAGRFTGEPGYFHHIRETVRAVVERCGVQLSEIDHAVFHMPNAKFPMRAAKECGITEKQMRAGFVVSSIGNTYSACALIGLASVLEKAKSGERILLVSYGSGAGCDAFLLTMLKDGRPLPADERERTYLKYDEYLEHVGALFA</sequence>
<dbReference type="InterPro" id="IPR004656">
    <property type="entry name" value="HMG_CoA_Synthase"/>
</dbReference>
<dbReference type="Pfam" id="PF08541">
    <property type="entry name" value="ACP_syn_III_C"/>
    <property type="match status" value="1"/>
</dbReference>
<dbReference type="InterPro" id="IPR013747">
    <property type="entry name" value="ACP_syn_III_C"/>
</dbReference>
<keyword evidence="2" id="KW-0012">Acyltransferase</keyword>
<comment type="caution">
    <text evidence="5">The sequence shown here is derived from an EMBL/GenBank/DDBJ whole genome shotgun (WGS) entry which is preliminary data.</text>
</comment>
<evidence type="ECO:0008006" key="7">
    <source>
        <dbReference type="Google" id="ProtNLM"/>
    </source>
</evidence>
<organism evidence="5 6">
    <name type="scientific">Candidatus Kaiserbacteria bacterium RIFCSPHIGHO2_02_FULL_59_21</name>
    <dbReference type="NCBI Taxonomy" id="1798500"/>
    <lineage>
        <taxon>Bacteria</taxon>
        <taxon>Candidatus Kaiseribacteriota</taxon>
    </lineage>
</organism>
<evidence type="ECO:0000313" key="5">
    <source>
        <dbReference type="EMBL" id="OGG67466.1"/>
    </source>
</evidence>
<dbReference type="Proteomes" id="UP000178572">
    <property type="component" value="Unassembled WGS sequence"/>
</dbReference>
<dbReference type="GO" id="GO:0006633">
    <property type="term" value="P:fatty acid biosynthetic process"/>
    <property type="evidence" value="ECO:0007669"/>
    <property type="project" value="InterPro"/>
</dbReference>
<gene>
    <name evidence="5" type="ORF">A3C21_04410</name>
</gene>
<dbReference type="Pfam" id="PF08545">
    <property type="entry name" value="ACP_syn_III"/>
    <property type="match status" value="1"/>
</dbReference>
<reference evidence="5 6" key="1">
    <citation type="journal article" date="2016" name="Nat. Commun.">
        <title>Thousands of microbial genomes shed light on interconnected biogeochemical processes in an aquifer system.</title>
        <authorList>
            <person name="Anantharaman K."/>
            <person name="Brown C.T."/>
            <person name="Hug L.A."/>
            <person name="Sharon I."/>
            <person name="Castelle C.J."/>
            <person name="Probst A.J."/>
            <person name="Thomas B.C."/>
            <person name="Singh A."/>
            <person name="Wilkins M.J."/>
            <person name="Karaoz U."/>
            <person name="Brodie E.L."/>
            <person name="Williams K.H."/>
            <person name="Hubbard S.S."/>
            <person name="Banfield J.F."/>
        </authorList>
    </citation>
    <scope>NUCLEOTIDE SEQUENCE [LARGE SCALE GENOMIC DNA]</scope>
</reference>
<evidence type="ECO:0000256" key="2">
    <source>
        <dbReference type="ARBA" id="ARBA00023315"/>
    </source>
</evidence>
<evidence type="ECO:0000256" key="1">
    <source>
        <dbReference type="ARBA" id="ARBA00022679"/>
    </source>
</evidence>
<dbReference type="InterPro" id="IPR016039">
    <property type="entry name" value="Thiolase-like"/>
</dbReference>
<dbReference type="AlphaFoldDB" id="A0A1F6E1F0"/>
<dbReference type="CDD" id="cd00827">
    <property type="entry name" value="init_cond_enzymes"/>
    <property type="match status" value="1"/>
</dbReference>
<dbReference type="GO" id="GO:0004421">
    <property type="term" value="F:hydroxymethylglutaryl-CoA synthase activity"/>
    <property type="evidence" value="ECO:0007669"/>
    <property type="project" value="InterPro"/>
</dbReference>
<dbReference type="SUPFAM" id="SSF53901">
    <property type="entry name" value="Thiolase-like"/>
    <property type="match status" value="1"/>
</dbReference>
<dbReference type="GO" id="GO:0044550">
    <property type="term" value="P:secondary metabolite biosynthetic process"/>
    <property type="evidence" value="ECO:0007669"/>
    <property type="project" value="TreeGrafter"/>
</dbReference>
<dbReference type="STRING" id="1798500.A3C21_04410"/>
<protein>
    <recommendedName>
        <fullName evidence="7">Hydroxymethylglutaryl-CoA synthase</fullName>
    </recommendedName>
</protein>
<dbReference type="InterPro" id="IPR013751">
    <property type="entry name" value="ACP_syn_III_N"/>
</dbReference>
<name>A0A1F6E1F0_9BACT</name>
<proteinExistence type="predicted"/>
<dbReference type="NCBIfam" id="TIGR00748">
    <property type="entry name" value="HMG_CoA_syn_Arc"/>
    <property type="match status" value="1"/>
</dbReference>
<dbReference type="Gene3D" id="3.40.47.10">
    <property type="match status" value="1"/>
</dbReference>
<evidence type="ECO:0000259" key="3">
    <source>
        <dbReference type="Pfam" id="PF08541"/>
    </source>
</evidence>